<evidence type="ECO:0000313" key="12">
    <source>
        <dbReference type="Proteomes" id="UP000583929"/>
    </source>
</evidence>
<evidence type="ECO:0000256" key="8">
    <source>
        <dbReference type="SAM" id="Phobius"/>
    </source>
</evidence>
<dbReference type="Proteomes" id="UP000525078">
    <property type="component" value="Unassembled WGS sequence"/>
</dbReference>
<dbReference type="UniPathway" id="UPA00196"/>
<keyword evidence="12" id="KW-1185">Reference proteome</keyword>
<name>A0A7J6EZE0_CANSA</name>
<feature type="transmembrane region" description="Helical" evidence="8">
    <location>
        <begin position="70"/>
        <end position="89"/>
    </location>
</feature>
<evidence type="ECO:0000256" key="5">
    <source>
        <dbReference type="ARBA" id="ARBA00022824"/>
    </source>
</evidence>
<gene>
    <name evidence="9" type="ORF">F8388_000457</name>
    <name evidence="10" type="ORF">G4B88_026002</name>
</gene>
<evidence type="ECO:0000256" key="6">
    <source>
        <dbReference type="ARBA" id="ARBA00022989"/>
    </source>
</evidence>
<dbReference type="AlphaFoldDB" id="A0A7J6EZE0"/>
<evidence type="ECO:0008006" key="13">
    <source>
        <dbReference type="Google" id="ProtNLM"/>
    </source>
</evidence>
<feature type="transmembrane region" description="Helical" evidence="8">
    <location>
        <begin position="216"/>
        <end position="236"/>
    </location>
</feature>
<sequence>MVVMVEERNLAMENQKPKPAIVNTSPPQSPSPSTSEIALVHLICAIGIAISISLTKYLHFITLISHPSQTLLLIWVIQCPIVIILYSRFRQNRQQCSFFRAVLRGIVGIFAGALVNAFVAIALGAPIGEKYISKTVNWSIMMSLFTVVPAASVFGSSWTDWQRIFANTKPVGPIDYMICLPAHGAVIGAWFGAWPMPLDWERPWQEWPICVSYGAISGYLIGMAASFLFVLVRCTLHHTKTD</sequence>
<comment type="caution">
    <text evidence="9">The sequence shown here is derived from an EMBL/GenBank/DDBJ whole genome shotgun (WGS) entry which is preliminary data.</text>
</comment>
<feature type="transmembrane region" description="Helical" evidence="8">
    <location>
        <begin position="37"/>
        <end position="58"/>
    </location>
</feature>
<dbReference type="InterPro" id="IPR009580">
    <property type="entry name" value="GPI_biosynthesis_protein_Pig-F"/>
</dbReference>
<dbReference type="GO" id="GO:0006506">
    <property type="term" value="P:GPI anchor biosynthetic process"/>
    <property type="evidence" value="ECO:0007669"/>
    <property type="project" value="UniProtKB-UniPathway"/>
</dbReference>
<protein>
    <recommendedName>
        <fullName evidence="13">Phosphatidylinositol-glycan biosynthesis class F protein</fullName>
    </recommendedName>
</protein>
<feature type="transmembrane region" description="Helical" evidence="8">
    <location>
        <begin position="176"/>
        <end position="196"/>
    </location>
</feature>
<proteinExistence type="predicted"/>
<dbReference type="Pfam" id="PF06699">
    <property type="entry name" value="PIG-F"/>
    <property type="match status" value="1"/>
</dbReference>
<keyword evidence="6 8" id="KW-1133">Transmembrane helix</keyword>
<dbReference type="EMBL" id="JAATIQ010000047">
    <property type="protein sequence ID" value="KAF4394033.1"/>
    <property type="molecule type" value="Genomic_DNA"/>
</dbReference>
<keyword evidence="7 8" id="KW-0472">Membrane</keyword>
<evidence type="ECO:0000313" key="11">
    <source>
        <dbReference type="Proteomes" id="UP000525078"/>
    </source>
</evidence>
<keyword evidence="3" id="KW-0337">GPI-anchor biosynthesis</keyword>
<feature type="transmembrane region" description="Helical" evidence="8">
    <location>
        <begin position="101"/>
        <end position="124"/>
    </location>
</feature>
<evidence type="ECO:0000313" key="9">
    <source>
        <dbReference type="EMBL" id="KAF4363792.1"/>
    </source>
</evidence>
<comment type="subcellular location">
    <subcellularLocation>
        <location evidence="1">Endoplasmic reticulum membrane</location>
        <topology evidence="1">Multi-pass membrane protein</topology>
    </subcellularLocation>
</comment>
<evidence type="ECO:0000256" key="1">
    <source>
        <dbReference type="ARBA" id="ARBA00004477"/>
    </source>
</evidence>
<keyword evidence="4 8" id="KW-0812">Transmembrane</keyword>
<evidence type="ECO:0000256" key="7">
    <source>
        <dbReference type="ARBA" id="ARBA00023136"/>
    </source>
</evidence>
<reference evidence="11 12" key="1">
    <citation type="journal article" date="2020" name="bioRxiv">
        <title>Sequence and annotation of 42 cannabis genomes reveals extensive copy number variation in cannabinoid synthesis and pathogen resistance genes.</title>
        <authorList>
            <person name="Mckernan K.J."/>
            <person name="Helbert Y."/>
            <person name="Kane L.T."/>
            <person name="Ebling H."/>
            <person name="Zhang L."/>
            <person name="Liu B."/>
            <person name="Eaton Z."/>
            <person name="Mclaughlin S."/>
            <person name="Kingan S."/>
            <person name="Baybayan P."/>
            <person name="Concepcion G."/>
            <person name="Jordan M."/>
            <person name="Riva A."/>
            <person name="Barbazuk W."/>
            <person name="Harkins T."/>
        </authorList>
    </citation>
    <scope>NUCLEOTIDE SEQUENCE [LARGE SCALE GENOMIC DNA]</scope>
    <source>
        <strain evidence="11 12">cv. Jamaican Lion 4</strain>
        <strain evidence="10">Father</strain>
        <strain evidence="9">Mother</strain>
        <tissue evidence="9">Leaf</tissue>
    </source>
</reference>
<organism evidence="9 11">
    <name type="scientific">Cannabis sativa</name>
    <name type="common">Hemp</name>
    <name type="synonym">Marijuana</name>
    <dbReference type="NCBI Taxonomy" id="3483"/>
    <lineage>
        <taxon>Eukaryota</taxon>
        <taxon>Viridiplantae</taxon>
        <taxon>Streptophyta</taxon>
        <taxon>Embryophyta</taxon>
        <taxon>Tracheophyta</taxon>
        <taxon>Spermatophyta</taxon>
        <taxon>Magnoliopsida</taxon>
        <taxon>eudicotyledons</taxon>
        <taxon>Gunneridae</taxon>
        <taxon>Pentapetalae</taxon>
        <taxon>rosids</taxon>
        <taxon>fabids</taxon>
        <taxon>Rosales</taxon>
        <taxon>Cannabaceae</taxon>
        <taxon>Cannabis</taxon>
    </lineage>
</organism>
<dbReference type="EMBL" id="JAATIP010000172">
    <property type="protein sequence ID" value="KAF4363792.1"/>
    <property type="molecule type" value="Genomic_DNA"/>
</dbReference>
<feature type="transmembrane region" description="Helical" evidence="8">
    <location>
        <begin position="136"/>
        <end position="155"/>
    </location>
</feature>
<evidence type="ECO:0000256" key="2">
    <source>
        <dbReference type="ARBA" id="ARBA00004687"/>
    </source>
</evidence>
<evidence type="ECO:0000313" key="10">
    <source>
        <dbReference type="EMBL" id="KAF4394033.1"/>
    </source>
</evidence>
<accession>A0A7J6EZE0</accession>
<keyword evidence="5" id="KW-0256">Endoplasmic reticulum</keyword>
<evidence type="ECO:0000256" key="4">
    <source>
        <dbReference type="ARBA" id="ARBA00022692"/>
    </source>
</evidence>
<comment type="pathway">
    <text evidence="2">Glycolipid biosynthesis; glycosylphosphatidylinositol-anchor biosynthesis.</text>
</comment>
<dbReference type="Proteomes" id="UP000583929">
    <property type="component" value="Unassembled WGS sequence"/>
</dbReference>
<evidence type="ECO:0000256" key="3">
    <source>
        <dbReference type="ARBA" id="ARBA00022502"/>
    </source>
</evidence>
<dbReference type="GO" id="GO:0005789">
    <property type="term" value="C:endoplasmic reticulum membrane"/>
    <property type="evidence" value="ECO:0007669"/>
    <property type="project" value="UniProtKB-SubCell"/>
</dbReference>